<dbReference type="Proteomes" id="UP000243859">
    <property type="component" value="Unassembled WGS sequence"/>
</dbReference>
<dbReference type="SUPFAM" id="SSF51294">
    <property type="entry name" value="Hedgehog/intein (Hint) domain"/>
    <property type="match status" value="1"/>
</dbReference>
<dbReference type="InterPro" id="IPR036844">
    <property type="entry name" value="Hint_dom_sf"/>
</dbReference>
<protein>
    <submittedName>
        <fullName evidence="2">Hint domain-containing protein</fullName>
    </submittedName>
</protein>
<organism evidence="2 3">
    <name type="scientific">Rhodovulum imhoffii</name>
    <dbReference type="NCBI Taxonomy" id="365340"/>
    <lineage>
        <taxon>Bacteria</taxon>
        <taxon>Pseudomonadati</taxon>
        <taxon>Pseudomonadota</taxon>
        <taxon>Alphaproteobacteria</taxon>
        <taxon>Rhodobacterales</taxon>
        <taxon>Paracoccaceae</taxon>
        <taxon>Rhodovulum</taxon>
    </lineage>
</organism>
<comment type="caution">
    <text evidence="2">The sequence shown here is derived from an EMBL/GenBank/DDBJ whole genome shotgun (WGS) entry which is preliminary data.</text>
</comment>
<gene>
    <name evidence="2" type="ORF">C8N32_10253</name>
</gene>
<dbReference type="InterPro" id="IPR028992">
    <property type="entry name" value="Hedgehog/Intein_dom"/>
</dbReference>
<feature type="domain" description="Hedgehog/Intein (Hint)" evidence="1">
    <location>
        <begin position="154"/>
        <end position="300"/>
    </location>
</feature>
<evidence type="ECO:0000313" key="2">
    <source>
        <dbReference type="EMBL" id="PTN03532.1"/>
    </source>
</evidence>
<dbReference type="RefSeq" id="WP_107890821.1">
    <property type="nucleotide sequence ID" value="NZ_NHSI01000055.1"/>
</dbReference>
<dbReference type="Pfam" id="PF13403">
    <property type="entry name" value="Hint_2"/>
    <property type="match status" value="1"/>
</dbReference>
<dbReference type="AlphaFoldDB" id="A0A2T5BVB7"/>
<name>A0A2T5BVB7_9RHOB</name>
<keyword evidence="3" id="KW-1185">Reference proteome</keyword>
<accession>A0A2T5BVB7</accession>
<reference evidence="2 3" key="1">
    <citation type="submission" date="2018-04" db="EMBL/GenBank/DDBJ databases">
        <title>Genomic Encyclopedia of Archaeal and Bacterial Type Strains, Phase II (KMG-II): from individual species to whole genera.</title>
        <authorList>
            <person name="Goeker M."/>
        </authorList>
    </citation>
    <scope>NUCLEOTIDE SEQUENCE [LARGE SCALE GENOMIC DNA]</scope>
    <source>
        <strain evidence="2 3">DSM 18064</strain>
    </source>
</reference>
<evidence type="ECO:0000259" key="1">
    <source>
        <dbReference type="Pfam" id="PF13403"/>
    </source>
</evidence>
<dbReference type="Gene3D" id="2.170.16.10">
    <property type="entry name" value="Hedgehog/Intein (Hint) domain"/>
    <property type="match status" value="1"/>
</dbReference>
<proteinExistence type="predicted"/>
<evidence type="ECO:0000313" key="3">
    <source>
        <dbReference type="Proteomes" id="UP000243859"/>
    </source>
</evidence>
<sequence>MPTYSIIGYNTTALTITGGSISLSTSYNPATDRRIFDIDDGAGGRIIGGRPDFGLRLDGDRYRDETGDDFTQTGVVTSLDGTTTYASGNLYAESVYFLSKPGGGTISVYLIEVDGVFVGYLTSEPLQAGVTYAFTLSNVDPSNAPLYDSLNKIPCFVEGTAILTPDGEKRIETLKSGDTVLSNRGEPLCLRWIGGRTVYFNREMADLRPIRFQAHALGPCLPVRDTRVSPNHRMLVRSPVAQLLFGHAETLIPAKFLTSLPGVYQESSLLPKVTYWHMLFDGHRIVVADGVESESLFPGDLALQGLACETRDEILTLFPELGNLAPVRHFKSTAHQVLTRSEAELLVRQLCQTLAFKKAA</sequence>
<dbReference type="OrthoDB" id="6305173at2"/>
<dbReference type="EMBL" id="QAAA01000002">
    <property type="protein sequence ID" value="PTN03532.1"/>
    <property type="molecule type" value="Genomic_DNA"/>
</dbReference>